<feature type="region of interest" description="Disordered" evidence="1">
    <location>
        <begin position="217"/>
        <end position="244"/>
    </location>
</feature>
<dbReference type="RefSeq" id="WP_344065900.1">
    <property type="nucleotide sequence ID" value="NZ_BAAAPU010000011.1"/>
</dbReference>
<dbReference type="EMBL" id="BAAAPU010000011">
    <property type="protein sequence ID" value="GAA1990777.1"/>
    <property type="molecule type" value="Genomic_DNA"/>
</dbReference>
<keyword evidence="2" id="KW-0472">Membrane</keyword>
<feature type="region of interest" description="Disordered" evidence="1">
    <location>
        <begin position="439"/>
        <end position="498"/>
    </location>
</feature>
<dbReference type="Proteomes" id="UP001500013">
    <property type="component" value="Unassembled WGS sequence"/>
</dbReference>
<feature type="transmembrane region" description="Helical" evidence="2">
    <location>
        <begin position="148"/>
        <end position="166"/>
    </location>
</feature>
<name>A0ABP5E371_9MICO</name>
<keyword evidence="2" id="KW-0812">Transmembrane</keyword>
<reference evidence="4" key="1">
    <citation type="journal article" date="2019" name="Int. J. Syst. Evol. Microbiol.">
        <title>The Global Catalogue of Microorganisms (GCM) 10K type strain sequencing project: providing services to taxonomists for standard genome sequencing and annotation.</title>
        <authorList>
            <consortium name="The Broad Institute Genomics Platform"/>
            <consortium name="The Broad Institute Genome Sequencing Center for Infectious Disease"/>
            <person name="Wu L."/>
            <person name="Ma J."/>
        </authorList>
    </citation>
    <scope>NUCLEOTIDE SEQUENCE [LARGE SCALE GENOMIC DNA]</scope>
    <source>
        <strain evidence="4">JCM 15628</strain>
    </source>
</reference>
<keyword evidence="2" id="KW-1133">Transmembrane helix</keyword>
<gene>
    <name evidence="3" type="ORF">GCM10009817_35980</name>
</gene>
<keyword evidence="4" id="KW-1185">Reference proteome</keyword>
<feature type="compositionally biased region" description="Acidic residues" evidence="1">
    <location>
        <begin position="488"/>
        <end position="498"/>
    </location>
</feature>
<feature type="transmembrane region" description="Helical" evidence="2">
    <location>
        <begin position="71"/>
        <end position="93"/>
    </location>
</feature>
<evidence type="ECO:0000256" key="2">
    <source>
        <dbReference type="SAM" id="Phobius"/>
    </source>
</evidence>
<feature type="transmembrane region" description="Helical" evidence="2">
    <location>
        <begin position="100"/>
        <end position="118"/>
    </location>
</feature>
<comment type="caution">
    <text evidence="3">The sequence shown here is derived from an EMBL/GenBank/DDBJ whole genome shotgun (WGS) entry which is preliminary data.</text>
</comment>
<feature type="transmembrane region" description="Helical" evidence="2">
    <location>
        <begin position="261"/>
        <end position="279"/>
    </location>
</feature>
<feature type="compositionally biased region" description="Low complexity" evidence="1">
    <location>
        <begin position="227"/>
        <end position="244"/>
    </location>
</feature>
<evidence type="ECO:0000313" key="3">
    <source>
        <dbReference type="EMBL" id="GAA1990777.1"/>
    </source>
</evidence>
<evidence type="ECO:0000313" key="4">
    <source>
        <dbReference type="Proteomes" id="UP001500013"/>
    </source>
</evidence>
<proteinExistence type="predicted"/>
<feature type="transmembrane region" description="Helical" evidence="2">
    <location>
        <begin position="327"/>
        <end position="347"/>
    </location>
</feature>
<organism evidence="3 4">
    <name type="scientific">Terrabacter lapilli</name>
    <dbReference type="NCBI Taxonomy" id="436231"/>
    <lineage>
        <taxon>Bacteria</taxon>
        <taxon>Bacillati</taxon>
        <taxon>Actinomycetota</taxon>
        <taxon>Actinomycetes</taxon>
        <taxon>Micrococcales</taxon>
        <taxon>Intrasporangiaceae</taxon>
        <taxon>Terrabacter</taxon>
    </lineage>
</organism>
<protein>
    <submittedName>
        <fullName evidence="3">Uncharacterized protein</fullName>
    </submittedName>
</protein>
<sequence length="498" mass="50945">MALQRERVPAGAAALLAVLLTVPSVLAPTWHLTTLDSQRGVVLFDQQFWSWGRSQVLGAGGVVVQDLWDPLGLVVLVTLLLLAAGAAVAWLLLRAAWVPVVAPLAWAALLGHLVTSSAQRHGRPVRDDVHGLAASGASTVVGWLESTAALVGVVAVALVVLSLTGVRMPSAWVARVRALGRPDDADGPVRVAAPGARSGARAAASASWRSVDLPVAAPREAAEEQSVPEPGAEQPAPGPVADGAVSDGAVGGREALLVRRAGATLGAVGVLLAATTAVWPTTVVAVRAPEVGDFTKGYEQRIWSWGRQVVYSSDGVLLDAYGGPNPVARLVLLVAVLACAAAGLAWWLRRPGRLGELTAAAGLALALATVGGSLVERLSFDERSIGLQPGLVRWTTPTGRLEVAAVVVLALALVLVAATVLPGPAGALAGRLSAASTRLAGPRRSRSSAGVLTPGPSGVTERPTTQRAARLRDATPTGTTRTTSVGFSDDDDEGRGRG</sequence>
<evidence type="ECO:0000256" key="1">
    <source>
        <dbReference type="SAM" id="MobiDB-lite"/>
    </source>
</evidence>
<accession>A0ABP5E371</accession>
<feature type="transmembrane region" description="Helical" evidence="2">
    <location>
        <begin position="403"/>
        <end position="421"/>
    </location>
</feature>